<evidence type="ECO:0000313" key="2">
    <source>
        <dbReference type="Proteomes" id="UP001152799"/>
    </source>
</evidence>
<gene>
    <name evidence="1" type="ORF">CEUTPL_LOCUS10011</name>
</gene>
<reference evidence="1" key="1">
    <citation type="submission" date="2022-01" db="EMBL/GenBank/DDBJ databases">
        <authorList>
            <person name="King R."/>
        </authorList>
    </citation>
    <scope>NUCLEOTIDE SEQUENCE</scope>
</reference>
<proteinExistence type="predicted"/>
<name>A0A9N9MQL1_9CUCU</name>
<evidence type="ECO:0000313" key="1">
    <source>
        <dbReference type="EMBL" id="CAG9769504.1"/>
    </source>
</evidence>
<accession>A0A9N9MQL1</accession>
<dbReference type="OrthoDB" id="8300196at2759"/>
<dbReference type="Proteomes" id="UP001152799">
    <property type="component" value="Chromosome 5"/>
</dbReference>
<sequence length="308" mass="35993">MKEKKRLNHHIHNGLLGSNEDDIQHFSWSSYHAQEQRVKDKHKDTSALMPLFNEKSNTHSMIKHSMDLVKTTMQYLNKNQTPVMCFDQPLYTICKTIQWNWPEIYGEDKFVILMGLLHIEQSFLRILGQVLEGSGWVDLLANSNIITEGSAESVTKVTHILRARRMHQISAATLYSLLIDAHENEETDKTLHDWIDEKSKSSPMFKYWFMVLNLQILLLTFVRSVRSADFVIFKQSLKNMIPWYFLFSHYHYSRWLSVHIKDLEELQHKAPDVYEQFRLGKFLVQKSTRSFSALGVDHAHESGAIGLT</sequence>
<organism evidence="1 2">
    <name type="scientific">Ceutorhynchus assimilis</name>
    <name type="common">cabbage seed weevil</name>
    <dbReference type="NCBI Taxonomy" id="467358"/>
    <lineage>
        <taxon>Eukaryota</taxon>
        <taxon>Metazoa</taxon>
        <taxon>Ecdysozoa</taxon>
        <taxon>Arthropoda</taxon>
        <taxon>Hexapoda</taxon>
        <taxon>Insecta</taxon>
        <taxon>Pterygota</taxon>
        <taxon>Neoptera</taxon>
        <taxon>Endopterygota</taxon>
        <taxon>Coleoptera</taxon>
        <taxon>Polyphaga</taxon>
        <taxon>Cucujiformia</taxon>
        <taxon>Curculionidae</taxon>
        <taxon>Ceutorhynchinae</taxon>
        <taxon>Ceutorhynchus</taxon>
    </lineage>
</organism>
<dbReference type="PANTHER" id="PTHR47018">
    <property type="entry name" value="CXC DOMAIN-CONTAINING PROTEIN-RELATED"/>
    <property type="match status" value="1"/>
</dbReference>
<dbReference type="EMBL" id="OU892281">
    <property type="protein sequence ID" value="CAG9769504.1"/>
    <property type="molecule type" value="Genomic_DNA"/>
</dbReference>
<dbReference type="AlphaFoldDB" id="A0A9N9MQL1"/>
<keyword evidence="2" id="KW-1185">Reference proteome</keyword>
<protein>
    <submittedName>
        <fullName evidence="1">Uncharacterized protein</fullName>
    </submittedName>
</protein>